<proteinExistence type="inferred from homology"/>
<evidence type="ECO:0000256" key="8">
    <source>
        <dbReference type="ARBA" id="ARBA00048090"/>
    </source>
</evidence>
<keyword evidence="6 9" id="KW-0418">Kinase</keyword>
<evidence type="ECO:0000256" key="5">
    <source>
        <dbReference type="ARBA" id="ARBA00022741"/>
    </source>
</evidence>
<keyword evidence="7 9" id="KW-0067">ATP-binding</keyword>
<evidence type="ECO:0000313" key="11">
    <source>
        <dbReference type="Proteomes" id="UP000664699"/>
    </source>
</evidence>
<dbReference type="RefSeq" id="WP_207134600.1">
    <property type="nucleotide sequence ID" value="NZ_JAFLNA010000007.1"/>
</dbReference>
<dbReference type="EC" id="2.7.1.12" evidence="3 9"/>
<comment type="similarity">
    <text evidence="2 9">Belongs to the gluconokinase GntK/GntV family.</text>
</comment>
<evidence type="ECO:0000313" key="10">
    <source>
        <dbReference type="EMBL" id="MBO0132044.1"/>
    </source>
</evidence>
<organism evidence="10 11">
    <name type="scientific">Agrobacterium burrii</name>
    <dbReference type="NCBI Taxonomy" id="2815339"/>
    <lineage>
        <taxon>Bacteria</taxon>
        <taxon>Pseudomonadati</taxon>
        <taxon>Pseudomonadota</taxon>
        <taxon>Alphaproteobacteria</taxon>
        <taxon>Hyphomicrobiales</taxon>
        <taxon>Rhizobiaceae</taxon>
        <taxon>Rhizobium/Agrobacterium group</taxon>
        <taxon>Agrobacterium</taxon>
        <taxon>Agrobacterium tumefaciens complex</taxon>
    </lineage>
</organism>
<dbReference type="NCBIfam" id="TIGR01313">
    <property type="entry name" value="therm_gnt_kin"/>
    <property type="match status" value="1"/>
</dbReference>
<comment type="pathway">
    <text evidence="1">Carbohydrate acid metabolism.</text>
</comment>
<evidence type="ECO:0000256" key="7">
    <source>
        <dbReference type="ARBA" id="ARBA00022840"/>
    </source>
</evidence>
<dbReference type="InterPro" id="IPR031322">
    <property type="entry name" value="Shikimate/glucono_kinase"/>
</dbReference>
<dbReference type="Gene3D" id="3.40.50.300">
    <property type="entry name" value="P-loop containing nucleotide triphosphate hydrolases"/>
    <property type="match status" value="1"/>
</dbReference>
<dbReference type="CDD" id="cd02021">
    <property type="entry name" value="GntK"/>
    <property type="match status" value="1"/>
</dbReference>
<keyword evidence="4 9" id="KW-0808">Transferase</keyword>
<evidence type="ECO:0000256" key="2">
    <source>
        <dbReference type="ARBA" id="ARBA00008420"/>
    </source>
</evidence>
<sequence>MGVSGCGKSSVGQQLASILGYRFIEGDSRHPTENVEKMRNGIALVDADRWPWLEALGAELSQEGNTVISCSSLKRSYRDLLRAKAGRSLIFVFLNGSRSTLVSRMAARDGHYMPLSLLESQLATLEIPVGEPDVVTVEIEQPVERIVSEAIARIAGSTLRQQQKN</sequence>
<comment type="caution">
    <text evidence="10">The sequence shown here is derived from an EMBL/GenBank/DDBJ whole genome shotgun (WGS) entry which is preliminary data.</text>
</comment>
<accession>A0ABS3EJA5</accession>
<comment type="catalytic activity">
    <reaction evidence="8 9">
        <text>D-gluconate + ATP = 6-phospho-D-gluconate + ADP + H(+)</text>
        <dbReference type="Rhea" id="RHEA:19433"/>
        <dbReference type="ChEBI" id="CHEBI:15378"/>
        <dbReference type="ChEBI" id="CHEBI:18391"/>
        <dbReference type="ChEBI" id="CHEBI:30616"/>
        <dbReference type="ChEBI" id="CHEBI:58759"/>
        <dbReference type="ChEBI" id="CHEBI:456216"/>
        <dbReference type="EC" id="2.7.1.12"/>
    </reaction>
</comment>
<evidence type="ECO:0000256" key="9">
    <source>
        <dbReference type="RuleBase" id="RU363066"/>
    </source>
</evidence>
<gene>
    <name evidence="10" type="ORF">JZX89_14995</name>
</gene>
<dbReference type="Proteomes" id="UP000664699">
    <property type="component" value="Unassembled WGS sequence"/>
</dbReference>
<name>A0ABS3EJA5_9HYPH</name>
<evidence type="ECO:0000256" key="3">
    <source>
        <dbReference type="ARBA" id="ARBA00012054"/>
    </source>
</evidence>
<dbReference type="PANTHER" id="PTHR43442:SF3">
    <property type="entry name" value="GLUCONOKINASE-RELATED"/>
    <property type="match status" value="1"/>
</dbReference>
<dbReference type="InterPro" id="IPR027417">
    <property type="entry name" value="P-loop_NTPase"/>
</dbReference>
<dbReference type="Pfam" id="PF01202">
    <property type="entry name" value="SKI"/>
    <property type="match status" value="1"/>
</dbReference>
<dbReference type="SUPFAM" id="SSF52540">
    <property type="entry name" value="P-loop containing nucleoside triphosphate hydrolases"/>
    <property type="match status" value="1"/>
</dbReference>
<dbReference type="EMBL" id="JAFLNA010000007">
    <property type="protein sequence ID" value="MBO0132044.1"/>
    <property type="molecule type" value="Genomic_DNA"/>
</dbReference>
<reference evidence="10 11" key="1">
    <citation type="submission" date="2021-03" db="EMBL/GenBank/DDBJ databases">
        <title>Whole genome sequence of Agrobacterium sp. strain Rnr.</title>
        <authorList>
            <person name="Mafakheri H."/>
            <person name="Taghavi S.M."/>
            <person name="Nemanja K."/>
            <person name="Osdaghi E."/>
        </authorList>
    </citation>
    <scope>NUCLEOTIDE SEQUENCE [LARGE SCALE GENOMIC DNA]</scope>
    <source>
        <strain evidence="10 11">Rnr</strain>
    </source>
</reference>
<evidence type="ECO:0000256" key="1">
    <source>
        <dbReference type="ARBA" id="ARBA00004761"/>
    </source>
</evidence>
<dbReference type="InterPro" id="IPR006001">
    <property type="entry name" value="Therm_gnt_kin"/>
</dbReference>
<protein>
    <recommendedName>
        <fullName evidence="3 9">Gluconokinase</fullName>
        <ecNumber evidence="3 9">2.7.1.12</ecNumber>
    </recommendedName>
</protein>
<keyword evidence="11" id="KW-1185">Reference proteome</keyword>
<evidence type="ECO:0000256" key="4">
    <source>
        <dbReference type="ARBA" id="ARBA00022679"/>
    </source>
</evidence>
<dbReference type="PANTHER" id="PTHR43442">
    <property type="entry name" value="GLUCONOKINASE-RELATED"/>
    <property type="match status" value="1"/>
</dbReference>
<evidence type="ECO:0000256" key="6">
    <source>
        <dbReference type="ARBA" id="ARBA00022777"/>
    </source>
</evidence>
<keyword evidence="5 9" id="KW-0547">Nucleotide-binding</keyword>